<accession>A0A5J4PHH2</accession>
<name>A0A5J4PHH2_9ZZZZ</name>
<reference evidence="1" key="1">
    <citation type="submission" date="2019-03" db="EMBL/GenBank/DDBJ databases">
        <title>Single cell metagenomics reveals metabolic interactions within the superorganism composed of flagellate Streblomastix strix and complex community of Bacteroidetes bacteria on its surface.</title>
        <authorList>
            <person name="Treitli S.C."/>
            <person name="Kolisko M."/>
            <person name="Husnik F."/>
            <person name="Keeling P."/>
            <person name="Hampl V."/>
        </authorList>
    </citation>
    <scope>NUCLEOTIDE SEQUENCE</scope>
    <source>
        <strain evidence="1">STM</strain>
    </source>
</reference>
<gene>
    <name evidence="1" type="ORF">EZS27_039511</name>
</gene>
<sequence>TDYTKGDPIIDKPLINTEMKTKKEAAYEYAECKESDPVPNEVREKIRAFEAGIRFAEEWIPVERELPGKAETVLIKGRIAGGKEDFVTGKFYKSGFLGIGILSNYTHPLETYQL</sequence>
<organism evidence="1">
    <name type="scientific">termite gut metagenome</name>
    <dbReference type="NCBI Taxonomy" id="433724"/>
    <lineage>
        <taxon>unclassified sequences</taxon>
        <taxon>metagenomes</taxon>
        <taxon>organismal metagenomes</taxon>
    </lineage>
</organism>
<dbReference type="AlphaFoldDB" id="A0A5J4PHH2"/>
<protein>
    <submittedName>
        <fullName evidence="1">Uncharacterized protein</fullName>
    </submittedName>
</protein>
<dbReference type="EMBL" id="SNRY01008237">
    <property type="protein sequence ID" value="KAA6308907.1"/>
    <property type="molecule type" value="Genomic_DNA"/>
</dbReference>
<comment type="caution">
    <text evidence="1">The sequence shown here is derived from an EMBL/GenBank/DDBJ whole genome shotgun (WGS) entry which is preliminary data.</text>
</comment>
<evidence type="ECO:0000313" key="1">
    <source>
        <dbReference type="EMBL" id="KAA6308907.1"/>
    </source>
</evidence>
<proteinExistence type="predicted"/>
<feature type="non-terminal residue" evidence="1">
    <location>
        <position position="1"/>
    </location>
</feature>